<organism evidence="1 2">
    <name type="scientific">Bradymonas sediminis</name>
    <dbReference type="NCBI Taxonomy" id="1548548"/>
    <lineage>
        <taxon>Bacteria</taxon>
        <taxon>Deltaproteobacteria</taxon>
        <taxon>Bradymonadales</taxon>
        <taxon>Bradymonadaceae</taxon>
        <taxon>Bradymonas</taxon>
    </lineage>
</organism>
<protein>
    <submittedName>
        <fullName evidence="1">Uncharacterized protein</fullName>
    </submittedName>
</protein>
<dbReference type="KEGG" id="bsed:DN745_11065"/>
<sequence length="369" mass="40485">MSNPPNPAKNARSFWYIYALVVVILSIGCVAGDDEEIGEIGVCGGGMEQWSEGRGEGGYLGFYHAINAVDSTSNPFYYEFNPRVIAGGYNTYYVSHWGTGEPARIAQVVSSNPDVIAVGALHQSNQDYFDIQARNPGVAEVTVYTALGAADRIRLYVSDISRVDAYHCCTTSNRARYLTNSEIEIPVNYSSASGERPIGFGILPLDISNNSRLEWLHSVPDPSDLHFLTGPRSGQVTLEPHISGQPLTIDLVAPEDVDGISPHWKPDSASAHQWFVGAVLHQNHEPICAGKYPMRVTTQTPHVCDLIGPDSQAYEVYHFPGDETVLVDTFRNGECELLFELLDDRGNVLVSKASINDIDNFSGRDSRPY</sequence>
<dbReference type="RefSeq" id="WP_111334824.1">
    <property type="nucleotide sequence ID" value="NZ_CP030032.1"/>
</dbReference>
<dbReference type="OrthoDB" id="9945957at2"/>
<name>A0A2Z4FLZ0_9DELT</name>
<evidence type="ECO:0000313" key="1">
    <source>
        <dbReference type="EMBL" id="AWV89850.1"/>
    </source>
</evidence>
<dbReference type="EMBL" id="CP030032">
    <property type="protein sequence ID" value="AWV89850.1"/>
    <property type="molecule type" value="Genomic_DNA"/>
</dbReference>
<proteinExistence type="predicted"/>
<dbReference type="Proteomes" id="UP000249799">
    <property type="component" value="Chromosome"/>
</dbReference>
<dbReference type="AlphaFoldDB" id="A0A2Z4FLZ0"/>
<evidence type="ECO:0000313" key="2">
    <source>
        <dbReference type="Proteomes" id="UP000249799"/>
    </source>
</evidence>
<accession>A0A2Z4FLZ0</accession>
<keyword evidence="2" id="KW-1185">Reference proteome</keyword>
<gene>
    <name evidence="1" type="ORF">DN745_11065</name>
</gene>
<reference evidence="1 2" key="1">
    <citation type="submission" date="2018-06" db="EMBL/GenBank/DDBJ databases">
        <title>Lujinxingia sediminis gen. nov. sp. nov., a new facultative anaerobic member of the class Deltaproteobacteria, and proposal of Lujinxingaceae fam. nov.</title>
        <authorList>
            <person name="Guo L.-Y."/>
            <person name="Li C.-M."/>
            <person name="Wang S."/>
            <person name="Du Z.-J."/>
        </authorList>
    </citation>
    <scope>NUCLEOTIDE SEQUENCE [LARGE SCALE GENOMIC DNA]</scope>
    <source>
        <strain evidence="1 2">FA350</strain>
    </source>
</reference>